<gene>
    <name evidence="3" type="ORF">GCM10025868_01730</name>
</gene>
<evidence type="ECO:0000256" key="1">
    <source>
        <dbReference type="PROSITE-ProRule" id="PRU00169"/>
    </source>
</evidence>
<reference evidence="4" key="1">
    <citation type="journal article" date="2019" name="Int. J. Syst. Evol. Microbiol.">
        <title>The Global Catalogue of Microorganisms (GCM) 10K type strain sequencing project: providing services to taxonomists for standard genome sequencing and annotation.</title>
        <authorList>
            <consortium name="The Broad Institute Genomics Platform"/>
            <consortium name="The Broad Institute Genome Sequencing Center for Infectious Disease"/>
            <person name="Wu L."/>
            <person name="Ma J."/>
        </authorList>
    </citation>
    <scope>NUCLEOTIDE SEQUENCE [LARGE SCALE GENOMIC DNA]</scope>
    <source>
        <strain evidence="4">NBRC 108730</strain>
    </source>
</reference>
<organism evidence="3 4">
    <name type="scientific">Angustibacter aerolatus</name>
    <dbReference type="NCBI Taxonomy" id="1162965"/>
    <lineage>
        <taxon>Bacteria</taxon>
        <taxon>Bacillati</taxon>
        <taxon>Actinomycetota</taxon>
        <taxon>Actinomycetes</taxon>
        <taxon>Kineosporiales</taxon>
        <taxon>Kineosporiaceae</taxon>
    </lineage>
</organism>
<dbReference type="SUPFAM" id="SSF52172">
    <property type="entry name" value="CheY-like"/>
    <property type="match status" value="1"/>
</dbReference>
<dbReference type="Proteomes" id="UP001157017">
    <property type="component" value="Unassembled WGS sequence"/>
</dbReference>
<dbReference type="EMBL" id="BSUZ01000001">
    <property type="protein sequence ID" value="GMA84923.1"/>
    <property type="molecule type" value="Genomic_DNA"/>
</dbReference>
<dbReference type="InterPro" id="IPR001789">
    <property type="entry name" value="Sig_transdc_resp-reg_receiver"/>
</dbReference>
<keyword evidence="1" id="KW-0597">Phosphoprotein</keyword>
<accession>A0ABQ6J9U1</accession>
<dbReference type="InterPro" id="IPR011006">
    <property type="entry name" value="CheY-like_superfamily"/>
</dbReference>
<keyword evidence="4" id="KW-1185">Reference proteome</keyword>
<feature type="modified residue" description="4-aspartylphosphate" evidence="1">
    <location>
        <position position="49"/>
    </location>
</feature>
<sequence length="75" mass="7897">MLVADDEVLLAETVARGLRRFAMAVDVVHDGAAALERIGVNRYDVAVLDRDMPGATGDEVCARCCATAPARGCCC</sequence>
<evidence type="ECO:0000259" key="2">
    <source>
        <dbReference type="PROSITE" id="PS50110"/>
    </source>
</evidence>
<dbReference type="Pfam" id="PF00072">
    <property type="entry name" value="Response_reg"/>
    <property type="match status" value="1"/>
</dbReference>
<evidence type="ECO:0000313" key="3">
    <source>
        <dbReference type="EMBL" id="GMA84923.1"/>
    </source>
</evidence>
<name>A0ABQ6J9U1_9ACTN</name>
<proteinExistence type="predicted"/>
<feature type="domain" description="Response regulatory" evidence="2">
    <location>
        <begin position="1"/>
        <end position="75"/>
    </location>
</feature>
<comment type="caution">
    <text evidence="3">The sequence shown here is derived from an EMBL/GenBank/DDBJ whole genome shotgun (WGS) entry which is preliminary data.</text>
</comment>
<protein>
    <recommendedName>
        <fullName evidence="2">Response regulatory domain-containing protein</fullName>
    </recommendedName>
</protein>
<dbReference type="PROSITE" id="PS50110">
    <property type="entry name" value="RESPONSE_REGULATORY"/>
    <property type="match status" value="1"/>
</dbReference>
<evidence type="ECO:0000313" key="4">
    <source>
        <dbReference type="Proteomes" id="UP001157017"/>
    </source>
</evidence>
<dbReference type="Gene3D" id="3.40.50.2300">
    <property type="match status" value="1"/>
</dbReference>